<evidence type="ECO:0000313" key="3">
    <source>
        <dbReference type="EnsemblMetazoa" id="XP_028139072.1"/>
    </source>
</evidence>
<evidence type="ECO:0000256" key="1">
    <source>
        <dbReference type="SAM" id="MobiDB-lite"/>
    </source>
</evidence>
<feature type="region of interest" description="Disordered" evidence="1">
    <location>
        <begin position="132"/>
        <end position="333"/>
    </location>
</feature>
<accession>A0A6P7FWA0</accession>
<feature type="compositionally biased region" description="Polar residues" evidence="1">
    <location>
        <begin position="163"/>
        <end position="192"/>
    </location>
</feature>
<feature type="region of interest" description="Disordered" evidence="1">
    <location>
        <begin position="1"/>
        <end position="31"/>
    </location>
</feature>
<evidence type="ECO:0000313" key="4">
    <source>
        <dbReference type="Proteomes" id="UP001652700"/>
    </source>
</evidence>
<feature type="domain" description="Daxx histone-binding" evidence="2">
    <location>
        <begin position="603"/>
        <end position="684"/>
    </location>
</feature>
<feature type="region of interest" description="Disordered" evidence="1">
    <location>
        <begin position="686"/>
        <end position="728"/>
    </location>
</feature>
<protein>
    <submittedName>
        <fullName evidence="5">Uncharacterized protein LOC114333406</fullName>
    </submittedName>
</protein>
<feature type="compositionally biased region" description="Basic and acidic residues" evidence="1">
    <location>
        <begin position="110"/>
        <end position="120"/>
    </location>
</feature>
<dbReference type="GeneID" id="114333406"/>
<dbReference type="InParanoid" id="A0A6P7FWA0"/>
<dbReference type="AlphaFoldDB" id="A0A6P7FWA0"/>
<proteinExistence type="predicted"/>
<dbReference type="Proteomes" id="UP001652700">
    <property type="component" value="Unplaced"/>
</dbReference>
<dbReference type="Pfam" id="PF20920">
    <property type="entry name" value="DAXX_hist_bd"/>
    <property type="match status" value="1"/>
</dbReference>
<evidence type="ECO:0000259" key="2">
    <source>
        <dbReference type="Pfam" id="PF20920"/>
    </source>
</evidence>
<evidence type="ECO:0000313" key="5">
    <source>
        <dbReference type="RefSeq" id="XP_028139072.1"/>
    </source>
</evidence>
<dbReference type="Gene3D" id="1.20.58.2170">
    <property type="match status" value="1"/>
</dbReference>
<dbReference type="InterPro" id="IPR046426">
    <property type="entry name" value="DAXX_histone-bd_sf"/>
</dbReference>
<gene>
    <name evidence="5" type="primary">LOC114333406</name>
</gene>
<feature type="compositionally biased region" description="Low complexity" evidence="1">
    <location>
        <begin position="234"/>
        <end position="248"/>
    </location>
</feature>
<feature type="region of interest" description="Disordered" evidence="1">
    <location>
        <begin position="91"/>
        <end position="120"/>
    </location>
</feature>
<feature type="compositionally biased region" description="Basic and acidic residues" evidence="1">
    <location>
        <begin position="299"/>
        <end position="333"/>
    </location>
</feature>
<feature type="compositionally biased region" description="Acidic residues" evidence="1">
    <location>
        <begin position="693"/>
        <end position="704"/>
    </location>
</feature>
<sequence length="728" mass="82776">MAEDSVITLSSSDEEPTPRKRIKPTPVPNLPNITITKVSAEQHKQPEIVSLCSDDENVVPDDIELTPVNRKKRKKVKNPLHKRIPDPVVICDDEIESPPPKLQSNGGNHGIKEKKPAKGKLREILIHSKIKSFNSKKDSKTESIEINDEDEESTSSKKEAVTLNESIEINYEESTNSKKGGTTEDAITNESIELNDEDCTKSKKGGNSEDVTINESIEINDEESTNSKKGGTSEDVIINENIEINYEDTNSKKGGTSEDVITNERSETNDEESTNSKKDGKSEDVVTNESIGINEEESSNSKKDSKSEDAVTKESVDINDKESSNSKKGSKSEDVIINETIEINDEDIGPESDDNEDKQLLNDLECTFEGNKDGDSENFNKNLSEELIPDDVQPCSSTSAKEPSNTFLLERFLTIIDRNIQNTKYVTIKEKFPMLRTFYNKCIEEYGTSKGFQRLLTDNIAKTKKSAIQSVICFNEVFQHLKEAVKTGSIECDKEQLIKLKKLEKTIKKLVVIIKRLEEAEIDFDQEEDSSYLKMDRYMARLDKVYKKYCELMKKNPYCGRLTYSKLMFLDSEYNEINRAIIKKYKNNKKFPSYCDIEKLITKVVKDSKLKLNESEIKTESKRCFQKLGELLQKRRRKELYESHYTYLEDTEDPASADTDLSSVLKNNYLEGQIKIEKLVEEYVSKQDNKECSDEEEQEEEEEAVSEKSSSDSESEGDDDKGKKSEKT</sequence>
<name>A0A6P7FWA0_DIAVI</name>
<feature type="compositionally biased region" description="Basic and acidic residues" evidence="1">
    <location>
        <begin position="262"/>
        <end position="284"/>
    </location>
</feature>
<dbReference type="InterPro" id="IPR046378">
    <property type="entry name" value="DAXX_histone-bd"/>
</dbReference>
<reference evidence="5" key="1">
    <citation type="submission" date="2025-04" db="UniProtKB">
        <authorList>
            <consortium name="RefSeq"/>
        </authorList>
    </citation>
    <scope>IDENTIFICATION</scope>
    <source>
        <tissue evidence="5">Whole insect</tissue>
    </source>
</reference>
<dbReference type="RefSeq" id="XP_028139072.1">
    <property type="nucleotide sequence ID" value="XM_028283271.1"/>
</dbReference>
<reference evidence="3" key="2">
    <citation type="submission" date="2025-05" db="UniProtKB">
        <authorList>
            <consortium name="EnsemblMetazoa"/>
        </authorList>
    </citation>
    <scope>IDENTIFICATION</scope>
</reference>
<organism evidence="5">
    <name type="scientific">Diabrotica virgifera virgifera</name>
    <name type="common">western corn rootworm</name>
    <dbReference type="NCBI Taxonomy" id="50390"/>
    <lineage>
        <taxon>Eukaryota</taxon>
        <taxon>Metazoa</taxon>
        <taxon>Ecdysozoa</taxon>
        <taxon>Arthropoda</taxon>
        <taxon>Hexapoda</taxon>
        <taxon>Insecta</taxon>
        <taxon>Pterygota</taxon>
        <taxon>Neoptera</taxon>
        <taxon>Endopterygota</taxon>
        <taxon>Coleoptera</taxon>
        <taxon>Polyphaga</taxon>
        <taxon>Cucujiformia</taxon>
        <taxon>Chrysomeloidea</taxon>
        <taxon>Chrysomelidae</taxon>
        <taxon>Galerucinae</taxon>
        <taxon>Diabroticina</taxon>
        <taxon>Diabroticites</taxon>
        <taxon>Diabrotica</taxon>
    </lineage>
</organism>
<dbReference type="KEGG" id="dvv:114333406"/>
<dbReference type="EnsemblMetazoa" id="XM_028283271.2">
    <property type="protein sequence ID" value="XP_028139072.1"/>
    <property type="gene ID" value="LOC114333406"/>
</dbReference>
<dbReference type="OrthoDB" id="7492809at2759"/>
<keyword evidence="4" id="KW-1185">Reference proteome</keyword>
<dbReference type="GO" id="GO:0042393">
    <property type="term" value="F:histone binding"/>
    <property type="evidence" value="ECO:0007669"/>
    <property type="project" value="InterPro"/>
</dbReference>